<keyword evidence="2" id="KW-1185">Reference proteome</keyword>
<dbReference type="EMBL" id="CAJVPP010008687">
    <property type="protein sequence ID" value="CAG8698919.1"/>
    <property type="molecule type" value="Genomic_DNA"/>
</dbReference>
<feature type="non-terminal residue" evidence="1">
    <location>
        <position position="97"/>
    </location>
</feature>
<evidence type="ECO:0000313" key="2">
    <source>
        <dbReference type="Proteomes" id="UP000789375"/>
    </source>
</evidence>
<evidence type="ECO:0000313" key="1">
    <source>
        <dbReference type="EMBL" id="CAG8698919.1"/>
    </source>
</evidence>
<accession>A0A9N9HPG2</accession>
<organism evidence="1 2">
    <name type="scientific">Funneliformis mosseae</name>
    <name type="common">Endomycorrhizal fungus</name>
    <name type="synonym">Glomus mosseae</name>
    <dbReference type="NCBI Taxonomy" id="27381"/>
    <lineage>
        <taxon>Eukaryota</taxon>
        <taxon>Fungi</taxon>
        <taxon>Fungi incertae sedis</taxon>
        <taxon>Mucoromycota</taxon>
        <taxon>Glomeromycotina</taxon>
        <taxon>Glomeromycetes</taxon>
        <taxon>Glomerales</taxon>
        <taxon>Glomeraceae</taxon>
        <taxon>Funneliformis</taxon>
    </lineage>
</organism>
<sequence>MVLVEGLELLKPRITLESLAAYNNFKFDELQRFRQIYQFEVENITTGAEPFFGEMLTLKKINVSLLNNVYNILIAYYNNAYDMEFLSIADSVNTRSS</sequence>
<protein>
    <submittedName>
        <fullName evidence="1">10199_t:CDS:1</fullName>
    </submittedName>
</protein>
<dbReference type="AlphaFoldDB" id="A0A9N9HPG2"/>
<reference evidence="1" key="1">
    <citation type="submission" date="2021-06" db="EMBL/GenBank/DDBJ databases">
        <authorList>
            <person name="Kallberg Y."/>
            <person name="Tangrot J."/>
            <person name="Rosling A."/>
        </authorList>
    </citation>
    <scope>NUCLEOTIDE SEQUENCE</scope>
    <source>
        <strain evidence="1">87-6 pot B 2015</strain>
    </source>
</reference>
<proteinExistence type="predicted"/>
<comment type="caution">
    <text evidence="1">The sequence shown here is derived from an EMBL/GenBank/DDBJ whole genome shotgun (WGS) entry which is preliminary data.</text>
</comment>
<name>A0A9N9HPG2_FUNMO</name>
<gene>
    <name evidence="1" type="ORF">FMOSSE_LOCUS13727</name>
</gene>
<dbReference type="Proteomes" id="UP000789375">
    <property type="component" value="Unassembled WGS sequence"/>
</dbReference>